<evidence type="ECO:0000256" key="4">
    <source>
        <dbReference type="ARBA" id="ARBA00023157"/>
    </source>
</evidence>
<dbReference type="RefSeq" id="XP_029656302.2">
    <property type="nucleotide sequence ID" value="XM_029800442.2"/>
</dbReference>
<evidence type="ECO:0000256" key="1">
    <source>
        <dbReference type="ARBA" id="ARBA00022669"/>
    </source>
</evidence>
<dbReference type="InterPro" id="IPR002557">
    <property type="entry name" value="Chitin-bd_dom"/>
</dbReference>
<gene>
    <name evidence="10" type="primary">LOC115230226</name>
    <name evidence="9" type="synonym">LOC115220705</name>
</gene>
<dbReference type="Gene3D" id="2.170.140.10">
    <property type="entry name" value="Chitin binding domain"/>
    <property type="match status" value="1"/>
</dbReference>
<accession>A0A6P7U446</accession>
<evidence type="ECO:0000256" key="5">
    <source>
        <dbReference type="ARBA" id="ARBA00023180"/>
    </source>
</evidence>
<keyword evidence="2 6" id="KW-0732">Signal</keyword>
<dbReference type="Pfam" id="PF01607">
    <property type="entry name" value="CBM_14"/>
    <property type="match status" value="1"/>
</dbReference>
<organism evidence="8 10">
    <name type="scientific">Octopus sinensis</name>
    <name type="common">East Asian common octopus</name>
    <dbReference type="NCBI Taxonomy" id="2607531"/>
    <lineage>
        <taxon>Eukaryota</taxon>
        <taxon>Metazoa</taxon>
        <taxon>Spiralia</taxon>
        <taxon>Lophotrochozoa</taxon>
        <taxon>Mollusca</taxon>
        <taxon>Cephalopoda</taxon>
        <taxon>Coleoidea</taxon>
        <taxon>Octopodiformes</taxon>
        <taxon>Octopoda</taxon>
        <taxon>Incirrata</taxon>
        <taxon>Octopodidae</taxon>
        <taxon>Octopus</taxon>
    </lineage>
</organism>
<dbReference type="KEGG" id="osn:115230226"/>
<evidence type="ECO:0000313" key="9">
    <source>
        <dbReference type="RefSeq" id="XP_029646712.2"/>
    </source>
</evidence>
<dbReference type="InterPro" id="IPR051940">
    <property type="entry name" value="Chitin_bind-dev_reg"/>
</dbReference>
<dbReference type="InterPro" id="IPR036508">
    <property type="entry name" value="Chitin-bd_dom_sf"/>
</dbReference>
<dbReference type="RefSeq" id="XP_029646712.2">
    <property type="nucleotide sequence ID" value="XM_029790852.2"/>
</dbReference>
<evidence type="ECO:0000256" key="2">
    <source>
        <dbReference type="ARBA" id="ARBA00022729"/>
    </source>
</evidence>
<dbReference type="GO" id="GO:0005576">
    <property type="term" value="C:extracellular region"/>
    <property type="evidence" value="ECO:0007669"/>
    <property type="project" value="InterPro"/>
</dbReference>
<proteinExistence type="predicted"/>
<dbReference type="Proteomes" id="UP000515154">
    <property type="component" value="Unplaced"/>
</dbReference>
<dbReference type="SUPFAM" id="SSF57625">
    <property type="entry name" value="Invertebrate chitin-binding proteins"/>
    <property type="match status" value="1"/>
</dbReference>
<keyword evidence="3" id="KW-0677">Repeat</keyword>
<dbReference type="SMART" id="SM00494">
    <property type="entry name" value="ChtBD2"/>
    <property type="match status" value="1"/>
</dbReference>
<keyword evidence="8" id="KW-1185">Reference proteome</keyword>
<evidence type="ECO:0000256" key="3">
    <source>
        <dbReference type="ARBA" id="ARBA00022737"/>
    </source>
</evidence>
<sequence length="167" mass="18932">MLSLRNIPCIFGLFWNMFHGINANFNCPKPYGYFRDPNNCTVFYRCVNSYPYFFTCQTGAVFDEIHDICTWPINVPECLTDDQHVTTTLPPETIRPTRSSIGKKIVTDSIVLEIPSDYISDESQCKFIQLTLNVILQALVQGSSVTKCPDGICAVPRIEVVCNTDYK</sequence>
<protein>
    <submittedName>
        <fullName evidence="9">Uncharacterized protein LOC115220705</fullName>
    </submittedName>
    <submittedName>
        <fullName evidence="10">Uncharacterized protein LOC115230226</fullName>
    </submittedName>
</protein>
<feature type="chain" id="PRO_5045019791" evidence="6">
    <location>
        <begin position="24"/>
        <end position="167"/>
    </location>
</feature>
<dbReference type="AlphaFoldDB" id="A0A6P7U446"/>
<evidence type="ECO:0000259" key="7">
    <source>
        <dbReference type="PROSITE" id="PS50940"/>
    </source>
</evidence>
<name>A0A6P7U446_9MOLL</name>
<dbReference type="PANTHER" id="PTHR23301:SF0">
    <property type="entry name" value="CHITIN-BINDING TYPE-2 DOMAIN-CONTAINING PROTEIN-RELATED"/>
    <property type="match status" value="1"/>
</dbReference>
<keyword evidence="5" id="KW-0325">Glycoprotein</keyword>
<feature type="signal peptide" evidence="6">
    <location>
        <begin position="1"/>
        <end position="23"/>
    </location>
</feature>
<evidence type="ECO:0000313" key="10">
    <source>
        <dbReference type="RefSeq" id="XP_029656302.2"/>
    </source>
</evidence>
<evidence type="ECO:0000313" key="8">
    <source>
        <dbReference type="Proteomes" id="UP000515154"/>
    </source>
</evidence>
<feature type="domain" description="Chitin-binding type-2" evidence="7">
    <location>
        <begin position="24"/>
        <end position="80"/>
    </location>
</feature>
<keyword evidence="1" id="KW-0147">Chitin-binding</keyword>
<evidence type="ECO:0000256" key="6">
    <source>
        <dbReference type="SAM" id="SignalP"/>
    </source>
</evidence>
<dbReference type="PROSITE" id="PS50940">
    <property type="entry name" value="CHIT_BIND_II"/>
    <property type="match status" value="1"/>
</dbReference>
<dbReference type="PANTHER" id="PTHR23301">
    <property type="entry name" value="CHITIN BINDING PERITROPHIN-A"/>
    <property type="match status" value="1"/>
</dbReference>
<reference evidence="9 10" key="1">
    <citation type="submission" date="2025-08" db="UniProtKB">
        <authorList>
            <consortium name="RefSeq"/>
        </authorList>
    </citation>
    <scope>IDENTIFICATION</scope>
</reference>
<keyword evidence="4" id="KW-1015">Disulfide bond</keyword>
<dbReference type="KEGG" id="osn:115220705"/>
<dbReference type="GO" id="GO:0008061">
    <property type="term" value="F:chitin binding"/>
    <property type="evidence" value="ECO:0007669"/>
    <property type="project" value="UniProtKB-KW"/>
</dbReference>